<name>A0A7S3PCN0_9STRA</name>
<dbReference type="AlphaFoldDB" id="A0A7S3PCN0"/>
<evidence type="ECO:0000313" key="3">
    <source>
        <dbReference type="EMBL" id="CAE0420223.1"/>
    </source>
</evidence>
<feature type="compositionally biased region" description="Pro residues" evidence="1">
    <location>
        <begin position="690"/>
        <end position="713"/>
    </location>
</feature>
<feature type="compositionally biased region" description="Gly residues" evidence="1">
    <location>
        <begin position="826"/>
        <end position="838"/>
    </location>
</feature>
<organism evidence="3">
    <name type="scientific">Amphora coffeiformis</name>
    <dbReference type="NCBI Taxonomy" id="265554"/>
    <lineage>
        <taxon>Eukaryota</taxon>
        <taxon>Sar</taxon>
        <taxon>Stramenopiles</taxon>
        <taxon>Ochrophyta</taxon>
        <taxon>Bacillariophyta</taxon>
        <taxon>Bacillariophyceae</taxon>
        <taxon>Bacillariophycidae</taxon>
        <taxon>Thalassiophysales</taxon>
        <taxon>Catenulaceae</taxon>
        <taxon>Amphora</taxon>
    </lineage>
</organism>
<evidence type="ECO:0008006" key="4">
    <source>
        <dbReference type="Google" id="ProtNLM"/>
    </source>
</evidence>
<protein>
    <recommendedName>
        <fullName evidence="4">LNR domain-containing protein</fullName>
    </recommendedName>
</protein>
<feature type="compositionally biased region" description="Basic and acidic residues" evidence="1">
    <location>
        <begin position="726"/>
        <end position="751"/>
    </location>
</feature>
<feature type="chain" id="PRO_5030672107" description="LNR domain-containing protein" evidence="2">
    <location>
        <begin position="20"/>
        <end position="838"/>
    </location>
</feature>
<evidence type="ECO:0000256" key="1">
    <source>
        <dbReference type="SAM" id="MobiDB-lite"/>
    </source>
</evidence>
<reference evidence="3" key="1">
    <citation type="submission" date="2021-01" db="EMBL/GenBank/DDBJ databases">
        <authorList>
            <person name="Corre E."/>
            <person name="Pelletier E."/>
            <person name="Niang G."/>
            <person name="Scheremetjew M."/>
            <person name="Finn R."/>
            <person name="Kale V."/>
            <person name="Holt S."/>
            <person name="Cochrane G."/>
            <person name="Meng A."/>
            <person name="Brown T."/>
            <person name="Cohen L."/>
        </authorList>
    </citation>
    <scope>NUCLEOTIDE SEQUENCE</scope>
    <source>
        <strain evidence="3">CCMP127</strain>
    </source>
</reference>
<dbReference type="EMBL" id="HBIM01022991">
    <property type="protein sequence ID" value="CAE0420223.1"/>
    <property type="molecule type" value="Transcribed_RNA"/>
</dbReference>
<sequence length="838" mass="91605">MRGAQIVAALLVTVKTATASQDLVSAVVRRLAADKQTEASLQTPDLSRLAGGEEFQTNTRNNLRNLQRASEGESACDAAFLDCLQSDTCVNCFVELETKQIDWASVTSETPCQDVTKFLFAANHCSSMKNDSVGQGTFCKTFDTCVDWSDDGDKKKDDPNRVKCSELTECKWDGMHEQFLGDGICHDKVEGCYNTAICGYDGGDCCPDTCHTPEGSYVECGHEDYACKDPNSSKCDKLLNPVCKSSDDNKPKPAPTCKDGTTIYRMIMYDSFGDGWDGTKLEISDKKSVNNILYGLQLSEGSQGTEYICLSKTPACYHVDVKGGTWGKEVSWEVKPLGDGAPSIGSGGSPMSCDFPVAGDTSCTNTCTGKTDEDPTKDPDYKQFKTMSQCISDKCPIQIGACQEDDVCTDCFRDIPADYCYADDFFNALLDCAICKCTDSTGTDFCEKKQSPGQLPVDTVDDDDYGSWTQDPCSPAETVTGGNAVLAFGKCTSFDQTSMMVTDFDQNNFGMLDRFEACAHAWQSKPDRGGNTALSCLQILVDAKDGAFNDYNTPANAPKEAIKALASNLYNHPEEFCECASKASRNCPLCPSFMNFKTLLYESMDACLSLDEIDCGAWTEFYPKCKENLTRDKGTPDFTKTDHCKYVHDGCGNAGPFPVFRRLDCDKEVSNEAWTFYTSYAKSCMGNAPAPTPPAPTPTPPVPTPTPPAPAPAPSTDDYITPVSPSDKKPYVPPEERGKKKKKSSESGEPKKKSHFFRNMFLLLLVGGGAYYYHKNYGFDFSFLQRYRRFRPVSAYDQGGEMYSGLTMESSTSFQPPTLPPTPIDMGGGSHNNGGHFI</sequence>
<feature type="region of interest" description="Disordered" evidence="1">
    <location>
        <begin position="809"/>
        <end position="838"/>
    </location>
</feature>
<feature type="region of interest" description="Disordered" evidence="1">
    <location>
        <begin position="688"/>
        <end position="751"/>
    </location>
</feature>
<evidence type="ECO:0000256" key="2">
    <source>
        <dbReference type="SAM" id="SignalP"/>
    </source>
</evidence>
<gene>
    <name evidence="3" type="ORF">ACOF00016_LOCUS17010</name>
</gene>
<keyword evidence="2" id="KW-0732">Signal</keyword>
<proteinExistence type="predicted"/>
<feature type="signal peptide" evidence="2">
    <location>
        <begin position="1"/>
        <end position="19"/>
    </location>
</feature>
<accession>A0A7S3PCN0</accession>